<keyword evidence="3" id="KW-1185">Reference proteome</keyword>
<name>A0A310SA75_9HYME</name>
<organism evidence="2 3">
    <name type="scientific">Eufriesea mexicana</name>
    <dbReference type="NCBI Taxonomy" id="516756"/>
    <lineage>
        <taxon>Eukaryota</taxon>
        <taxon>Metazoa</taxon>
        <taxon>Ecdysozoa</taxon>
        <taxon>Arthropoda</taxon>
        <taxon>Hexapoda</taxon>
        <taxon>Insecta</taxon>
        <taxon>Pterygota</taxon>
        <taxon>Neoptera</taxon>
        <taxon>Endopterygota</taxon>
        <taxon>Hymenoptera</taxon>
        <taxon>Apocrita</taxon>
        <taxon>Aculeata</taxon>
        <taxon>Apoidea</taxon>
        <taxon>Anthophila</taxon>
        <taxon>Apidae</taxon>
        <taxon>Eufriesea</taxon>
    </lineage>
</organism>
<evidence type="ECO:0000313" key="3">
    <source>
        <dbReference type="Proteomes" id="UP000250275"/>
    </source>
</evidence>
<feature type="region of interest" description="Disordered" evidence="1">
    <location>
        <begin position="53"/>
        <end position="103"/>
    </location>
</feature>
<sequence length="103" mass="11648">MLEKMIMVPNSSLLLVLSSTGETIYNMLELEKTLVDESKMKKNLILNKKFSDKGKSARDHLTDPKLSSQPAIELPGLANNKRKEDHSSDWESDDEVETLTSRN</sequence>
<dbReference type="EMBL" id="KQ765605">
    <property type="protein sequence ID" value="OAD53828.1"/>
    <property type="molecule type" value="Genomic_DNA"/>
</dbReference>
<evidence type="ECO:0000256" key="1">
    <source>
        <dbReference type="SAM" id="MobiDB-lite"/>
    </source>
</evidence>
<gene>
    <name evidence="2" type="ORF">WN48_08801</name>
</gene>
<dbReference type="Proteomes" id="UP000250275">
    <property type="component" value="Unassembled WGS sequence"/>
</dbReference>
<evidence type="ECO:0008006" key="4">
    <source>
        <dbReference type="Google" id="ProtNLM"/>
    </source>
</evidence>
<feature type="compositionally biased region" description="Basic and acidic residues" evidence="1">
    <location>
        <begin position="53"/>
        <end position="63"/>
    </location>
</feature>
<dbReference type="AlphaFoldDB" id="A0A310SA75"/>
<evidence type="ECO:0000313" key="2">
    <source>
        <dbReference type="EMBL" id="OAD53828.1"/>
    </source>
</evidence>
<accession>A0A310SA75</accession>
<reference evidence="2 3" key="1">
    <citation type="submission" date="2015-07" db="EMBL/GenBank/DDBJ databases">
        <title>The genome of Eufriesea mexicana.</title>
        <authorList>
            <person name="Pan H."/>
            <person name="Kapheim K."/>
        </authorList>
    </citation>
    <scope>NUCLEOTIDE SEQUENCE [LARGE SCALE GENOMIC DNA]</scope>
    <source>
        <strain evidence="2">0111107269</strain>
        <tissue evidence="2">Whole body</tissue>
    </source>
</reference>
<proteinExistence type="predicted"/>
<protein>
    <recommendedName>
        <fullName evidence="4">Peptidyl-prolyl cis-trans isomerase CWC27 like protein</fullName>
    </recommendedName>
</protein>